<comment type="caution">
    <text evidence="3">The sequence shown here is derived from an EMBL/GenBank/DDBJ whole genome shotgun (WGS) entry which is preliminary data.</text>
</comment>
<evidence type="ECO:0000256" key="1">
    <source>
        <dbReference type="SAM" id="Phobius"/>
    </source>
</evidence>
<feature type="transmembrane region" description="Helical" evidence="1">
    <location>
        <begin position="94"/>
        <end position="116"/>
    </location>
</feature>
<reference evidence="3" key="1">
    <citation type="submission" date="2020-10" db="EMBL/GenBank/DDBJ databases">
        <authorList>
            <person name="Gilroy R."/>
        </authorList>
    </citation>
    <scope>NUCLEOTIDE SEQUENCE</scope>
    <source>
        <strain evidence="3">CHK160-1198</strain>
    </source>
</reference>
<dbReference type="Pfam" id="PF01996">
    <property type="entry name" value="F420_ligase"/>
    <property type="match status" value="1"/>
</dbReference>
<name>A0A9D1MPQ1_9FIRM</name>
<organism evidence="3 4">
    <name type="scientific">Candidatus Avacidaminococcus intestinavium</name>
    <dbReference type="NCBI Taxonomy" id="2840684"/>
    <lineage>
        <taxon>Bacteria</taxon>
        <taxon>Bacillati</taxon>
        <taxon>Bacillota</taxon>
        <taxon>Negativicutes</taxon>
        <taxon>Acidaminococcales</taxon>
        <taxon>Acidaminococcaceae</taxon>
        <taxon>Acidaminococcaceae incertae sedis</taxon>
        <taxon>Candidatus Avacidaminococcus</taxon>
    </lineage>
</organism>
<keyword evidence="1" id="KW-0812">Transmembrane</keyword>
<dbReference type="EMBL" id="DVNI01000041">
    <property type="protein sequence ID" value="HIU64008.1"/>
    <property type="molecule type" value="Genomic_DNA"/>
</dbReference>
<sequence length="215" mass="23466">MSKTYEIVPVPTRILTIHDDIVEAINEYGKDKIGPNDVICVAESVVAITQGRVRRPETIKPTFFSRILSPLFPPFGSISNWHSMQALIECEGKWRIFFAVLAGAVAKCVGIAGVFYRLGGEQARLIDDATGTMPPYDKHIVYGPTEPFKVAERIANSTGAFGAAVADVNDLKRSCVLGVSNGVDSDEVARILLDNPFGNASQKTPIVIIKNYRKN</sequence>
<dbReference type="SUPFAM" id="SSF144010">
    <property type="entry name" value="CofE-like"/>
    <property type="match status" value="1"/>
</dbReference>
<dbReference type="GO" id="GO:0016874">
    <property type="term" value="F:ligase activity"/>
    <property type="evidence" value="ECO:0007669"/>
    <property type="project" value="UniProtKB-KW"/>
</dbReference>
<dbReference type="AlphaFoldDB" id="A0A9D1MPQ1"/>
<evidence type="ECO:0000259" key="2">
    <source>
        <dbReference type="Pfam" id="PF01996"/>
    </source>
</evidence>
<evidence type="ECO:0000313" key="3">
    <source>
        <dbReference type="EMBL" id="HIU64008.1"/>
    </source>
</evidence>
<keyword evidence="1" id="KW-0472">Membrane</keyword>
<reference evidence="3" key="2">
    <citation type="journal article" date="2021" name="PeerJ">
        <title>Extensive microbial diversity within the chicken gut microbiome revealed by metagenomics and culture.</title>
        <authorList>
            <person name="Gilroy R."/>
            <person name="Ravi A."/>
            <person name="Getino M."/>
            <person name="Pursley I."/>
            <person name="Horton D.L."/>
            <person name="Alikhan N.F."/>
            <person name="Baker D."/>
            <person name="Gharbi K."/>
            <person name="Hall N."/>
            <person name="Watson M."/>
            <person name="Adriaenssens E.M."/>
            <person name="Foster-Nyarko E."/>
            <person name="Jarju S."/>
            <person name="Secka A."/>
            <person name="Antonio M."/>
            <person name="Oren A."/>
            <person name="Chaudhuri R.R."/>
            <person name="La Ragione R."/>
            <person name="Hildebrand F."/>
            <person name="Pallen M.J."/>
        </authorList>
    </citation>
    <scope>NUCLEOTIDE SEQUENCE</scope>
    <source>
        <strain evidence="3">CHK160-1198</strain>
    </source>
</reference>
<dbReference type="InterPro" id="IPR002847">
    <property type="entry name" value="F420-0_gamma-glut_ligase-dom"/>
</dbReference>
<protein>
    <submittedName>
        <fullName evidence="3">Coenzyme F420-0:L-glutamate ligase</fullName>
    </submittedName>
</protein>
<dbReference type="Proteomes" id="UP000824099">
    <property type="component" value="Unassembled WGS sequence"/>
</dbReference>
<keyword evidence="1" id="KW-1133">Transmembrane helix</keyword>
<evidence type="ECO:0000313" key="4">
    <source>
        <dbReference type="Proteomes" id="UP000824099"/>
    </source>
</evidence>
<gene>
    <name evidence="3" type="ORF">IAB06_03065</name>
</gene>
<keyword evidence="3" id="KW-0436">Ligase</keyword>
<feature type="domain" description="Coenzyme F420:L-glutamate ligase-like" evidence="2">
    <location>
        <begin position="12"/>
        <end position="63"/>
    </location>
</feature>
<accession>A0A9D1MPQ1</accession>
<proteinExistence type="predicted"/>
<dbReference type="Gene3D" id="3.30.1330.100">
    <property type="entry name" value="CofE-like"/>
    <property type="match status" value="1"/>
</dbReference>